<evidence type="ECO:0000313" key="2">
    <source>
        <dbReference type="EMBL" id="RED43766.1"/>
    </source>
</evidence>
<sequence length="193" mass="21113">MTVLVKTRYGSKPGDSDLAPPVRRIQSMNAEPSPGDMILKLLPAFSAVLIPLSALINGASGEVIHPNRTFKAADVVTIQLEALMNNNLPQPDEGIRQTWAFAHPVNRSATGPVERFSNMIKGPHYRELLEHISHDIQPLESDDTVATFAVEIVSRSGRRLGFQWVVARVSEGKYAGAWMTIQVSPPVPLGQNI</sequence>
<organism evidence="2 3">
    <name type="scientific">Aestuariispira insulae</name>
    <dbReference type="NCBI Taxonomy" id="1461337"/>
    <lineage>
        <taxon>Bacteria</taxon>
        <taxon>Pseudomonadati</taxon>
        <taxon>Pseudomonadota</taxon>
        <taxon>Alphaproteobacteria</taxon>
        <taxon>Rhodospirillales</taxon>
        <taxon>Kiloniellaceae</taxon>
        <taxon>Aestuariispira</taxon>
    </lineage>
</organism>
<protein>
    <recommendedName>
        <fullName evidence="4">DUF4864 domain-containing protein</fullName>
    </recommendedName>
</protein>
<proteinExistence type="predicted"/>
<comment type="caution">
    <text evidence="2">The sequence shown here is derived from an EMBL/GenBank/DDBJ whole genome shotgun (WGS) entry which is preliminary data.</text>
</comment>
<dbReference type="AlphaFoldDB" id="A0A3D9H4A5"/>
<dbReference type="PANTHER" id="PTHR35716">
    <property type="entry name" value="OS05G0574700 PROTEIN-RELATED"/>
    <property type="match status" value="1"/>
</dbReference>
<dbReference type="Proteomes" id="UP000256845">
    <property type="component" value="Unassembled WGS sequence"/>
</dbReference>
<evidence type="ECO:0000256" key="1">
    <source>
        <dbReference type="SAM" id="MobiDB-lite"/>
    </source>
</evidence>
<evidence type="ECO:0008006" key="4">
    <source>
        <dbReference type="Google" id="ProtNLM"/>
    </source>
</evidence>
<name>A0A3D9H4A5_9PROT</name>
<accession>A0A3D9H4A5</accession>
<evidence type="ECO:0000313" key="3">
    <source>
        <dbReference type="Proteomes" id="UP000256845"/>
    </source>
</evidence>
<reference evidence="2 3" key="1">
    <citation type="submission" date="2018-07" db="EMBL/GenBank/DDBJ databases">
        <title>Genomic Encyclopedia of Type Strains, Phase III (KMG-III): the genomes of soil and plant-associated and newly described type strains.</title>
        <authorList>
            <person name="Whitman W."/>
        </authorList>
    </citation>
    <scope>NUCLEOTIDE SEQUENCE [LARGE SCALE GENOMIC DNA]</scope>
    <source>
        <strain evidence="2 3">CECT 8488</strain>
    </source>
</reference>
<keyword evidence="3" id="KW-1185">Reference proteome</keyword>
<dbReference type="EMBL" id="QRDW01000019">
    <property type="protein sequence ID" value="RED43766.1"/>
    <property type="molecule type" value="Genomic_DNA"/>
</dbReference>
<gene>
    <name evidence="2" type="ORF">DFP90_11920</name>
</gene>
<feature type="region of interest" description="Disordered" evidence="1">
    <location>
        <begin position="1"/>
        <end position="21"/>
    </location>
</feature>